<evidence type="ECO:0000313" key="4">
    <source>
        <dbReference type="RefSeq" id="XP_035547127.1"/>
    </source>
</evidence>
<dbReference type="RefSeq" id="XP_035547126.1">
    <property type="nucleotide sequence ID" value="XM_035691233.1"/>
</dbReference>
<dbReference type="AlphaFoldDB" id="A0A6P9EX24"/>
<sequence length="207" mass="24239">MILVFWSLKCKTSYNFECAKYIFCNQQSIDTILQPQWRSWICPIAYGPCFLQYCAFFCLTYLFNFVLGCLLNRLLAQGVDELAAWIVGECAELEYEVKEQRKFRNYVKKEMTRLKNEKIKMECCLDQADEHIRHLESNLEFLRYEVCEVRGEMLRAQNIQSQVAAELRSQEFAQALVALEEKRKELALELSEEKASRMDSSTSSCPS</sequence>
<keyword evidence="2" id="KW-1185">Reference proteome</keyword>
<feature type="coiled-coil region" evidence="1">
    <location>
        <begin position="169"/>
        <end position="196"/>
    </location>
</feature>
<proteinExistence type="predicted"/>
<accession>A0A6P9EX24</accession>
<dbReference type="KEGG" id="jre:118348771"/>
<protein>
    <submittedName>
        <fullName evidence="3 4">Uncharacterized protein LOC118348771 isoform X1</fullName>
    </submittedName>
</protein>
<keyword evidence="1" id="KW-0175">Coiled coil</keyword>
<dbReference type="RefSeq" id="XP_035547127.1">
    <property type="nucleotide sequence ID" value="XM_035691234.1"/>
</dbReference>
<dbReference type="Proteomes" id="UP000235220">
    <property type="component" value="Chromosome 6"/>
</dbReference>
<dbReference type="GeneID" id="118348771"/>
<evidence type="ECO:0000313" key="3">
    <source>
        <dbReference type="RefSeq" id="XP_035547126.1"/>
    </source>
</evidence>
<gene>
    <name evidence="3 4" type="primary">LOC118348771</name>
</gene>
<reference evidence="3 4" key="1">
    <citation type="submission" date="2025-04" db="UniProtKB">
        <authorList>
            <consortium name="RefSeq"/>
        </authorList>
    </citation>
    <scope>IDENTIFICATION</scope>
    <source>
        <tissue evidence="3 4">Leaves</tissue>
    </source>
</reference>
<name>A0A6P9EX24_JUGRE</name>
<evidence type="ECO:0000313" key="2">
    <source>
        <dbReference type="Proteomes" id="UP000235220"/>
    </source>
</evidence>
<evidence type="ECO:0000256" key="1">
    <source>
        <dbReference type="SAM" id="Coils"/>
    </source>
</evidence>
<organism evidence="2 4">
    <name type="scientific">Juglans regia</name>
    <name type="common">English walnut</name>
    <dbReference type="NCBI Taxonomy" id="51240"/>
    <lineage>
        <taxon>Eukaryota</taxon>
        <taxon>Viridiplantae</taxon>
        <taxon>Streptophyta</taxon>
        <taxon>Embryophyta</taxon>
        <taxon>Tracheophyta</taxon>
        <taxon>Spermatophyta</taxon>
        <taxon>Magnoliopsida</taxon>
        <taxon>eudicotyledons</taxon>
        <taxon>Gunneridae</taxon>
        <taxon>Pentapetalae</taxon>
        <taxon>rosids</taxon>
        <taxon>fabids</taxon>
        <taxon>Fagales</taxon>
        <taxon>Juglandaceae</taxon>
        <taxon>Juglans</taxon>
    </lineage>
</organism>